<keyword evidence="2" id="KW-1185">Reference proteome</keyword>
<organism evidence="1 2">
    <name type="scientific">Sphaerimonospora thailandensis</name>
    <dbReference type="NCBI Taxonomy" id="795644"/>
    <lineage>
        <taxon>Bacteria</taxon>
        <taxon>Bacillati</taxon>
        <taxon>Actinomycetota</taxon>
        <taxon>Actinomycetes</taxon>
        <taxon>Streptosporangiales</taxon>
        <taxon>Streptosporangiaceae</taxon>
        <taxon>Sphaerimonospora</taxon>
    </lineage>
</organism>
<dbReference type="AlphaFoldDB" id="A0A8J3RFP8"/>
<comment type="caution">
    <text evidence="1">The sequence shown here is derived from an EMBL/GenBank/DDBJ whole genome shotgun (WGS) entry which is preliminary data.</text>
</comment>
<accession>A0A8J3RFP8</accession>
<dbReference type="Proteomes" id="UP000610966">
    <property type="component" value="Unassembled WGS sequence"/>
</dbReference>
<proteinExistence type="predicted"/>
<protein>
    <submittedName>
        <fullName evidence="1">Uncharacterized protein</fullName>
    </submittedName>
</protein>
<gene>
    <name evidence="1" type="ORF">Mth01_38010</name>
</gene>
<evidence type="ECO:0000313" key="1">
    <source>
        <dbReference type="EMBL" id="GIH71548.1"/>
    </source>
</evidence>
<evidence type="ECO:0000313" key="2">
    <source>
        <dbReference type="Proteomes" id="UP000610966"/>
    </source>
</evidence>
<sequence length="54" mass="5882">MDPAHQEKVFEDGMTAPPSMHFMWTLNSTSTPCPRTFGGLGSCYPAFNQSETAA</sequence>
<name>A0A8J3RFP8_9ACTN</name>
<dbReference type="EMBL" id="BOOG01000036">
    <property type="protein sequence ID" value="GIH71548.1"/>
    <property type="molecule type" value="Genomic_DNA"/>
</dbReference>
<reference evidence="1" key="1">
    <citation type="submission" date="2021-01" db="EMBL/GenBank/DDBJ databases">
        <title>Whole genome shotgun sequence of Sphaerimonospora thailandensis NBRC 107569.</title>
        <authorList>
            <person name="Komaki H."/>
            <person name="Tamura T."/>
        </authorList>
    </citation>
    <scope>NUCLEOTIDE SEQUENCE</scope>
    <source>
        <strain evidence="1">NBRC 107569</strain>
    </source>
</reference>